<dbReference type="PANTHER" id="PTHR12526">
    <property type="entry name" value="GLYCOSYLTRANSFERASE"/>
    <property type="match status" value="1"/>
</dbReference>
<keyword evidence="4" id="KW-1185">Reference proteome</keyword>
<sequence length="432" mass="46230">MIVRPDYDRAPIGAPGRPAGPAGGEAMTTVLAVTSQLPWPLNTGGHLRTFHLLRAAALHYRVRLVTAAGPDDAGAIAALRDHGIEVEVAAVGPRSPWREAARALAAAGRGQPYVFYRRHDRRAVRRQLRKLVATGPAAVYLDHLDSFAFRRLLGGLPIVLDLHNVYSTIARRASAERAPGPVSLYLRREAALLRRAERSAAEGADILLTVSEDDARHFAGLGAGDVRVVPNGVDAASYADLPEGRSTPIPTLLYIGAMSWEPNARAARFLATEVLPAVRERFPGARLRVVGRDPSREVRSLGGRPGVEVTGTVADVRPYLADADVLAVPLETGGGTRLKILEAFAAGLPVVSTPVGCEGLRVRHDEHLVIAERGRFSGAVERLLDDPATGRRLAGRARALALESYDWDVIGEAARDAITDAIRCATPTTNLP</sequence>
<geneLocation type="plasmid" evidence="4">
    <name>pelp_5</name>
</geneLocation>
<evidence type="ECO:0000313" key="3">
    <source>
        <dbReference type="EMBL" id="QDV39718.1"/>
    </source>
</evidence>
<dbReference type="OrthoDB" id="9807209at2"/>
<evidence type="ECO:0000313" key="4">
    <source>
        <dbReference type="Proteomes" id="UP000317835"/>
    </source>
</evidence>
<dbReference type="Gene3D" id="3.40.50.2000">
    <property type="entry name" value="Glycogen Phosphorylase B"/>
    <property type="match status" value="2"/>
</dbReference>
<protein>
    <submittedName>
        <fullName evidence="3">GDP-mannose-dependent alpha-(1-2)-phosphatidylinositol mannosyltransferase</fullName>
    </submittedName>
</protein>
<name>A0A518HFX3_9BACT</name>
<keyword evidence="3" id="KW-0328">Glycosyltransferase</keyword>
<dbReference type="GO" id="GO:0016757">
    <property type="term" value="F:glycosyltransferase activity"/>
    <property type="evidence" value="ECO:0007669"/>
    <property type="project" value="UniProtKB-KW"/>
</dbReference>
<dbReference type="RefSeq" id="WP_145280022.1">
    <property type="nucleotide sequence ID" value="NZ_CP036431.1"/>
</dbReference>
<feature type="compositionally biased region" description="Low complexity" evidence="1">
    <location>
        <begin position="10"/>
        <end position="23"/>
    </location>
</feature>
<dbReference type="Pfam" id="PF13692">
    <property type="entry name" value="Glyco_trans_1_4"/>
    <property type="match status" value="1"/>
</dbReference>
<evidence type="ECO:0000259" key="2">
    <source>
        <dbReference type="Pfam" id="PF13439"/>
    </source>
</evidence>
<dbReference type="Proteomes" id="UP000317835">
    <property type="component" value="Plasmid pElP_5"/>
</dbReference>
<dbReference type="CDD" id="cd03801">
    <property type="entry name" value="GT4_PimA-like"/>
    <property type="match status" value="1"/>
</dbReference>
<proteinExistence type="predicted"/>
<keyword evidence="3" id="KW-0614">Plasmid</keyword>
<feature type="domain" description="Glycosyltransferase subfamily 4-like N-terminal" evidence="2">
    <location>
        <begin position="77"/>
        <end position="235"/>
    </location>
</feature>
<organism evidence="3 4">
    <name type="scientific">Tautonia plasticadhaerens</name>
    <dbReference type="NCBI Taxonomy" id="2527974"/>
    <lineage>
        <taxon>Bacteria</taxon>
        <taxon>Pseudomonadati</taxon>
        <taxon>Planctomycetota</taxon>
        <taxon>Planctomycetia</taxon>
        <taxon>Isosphaerales</taxon>
        <taxon>Isosphaeraceae</taxon>
        <taxon>Tautonia</taxon>
    </lineage>
</organism>
<keyword evidence="3" id="KW-0808">Transferase</keyword>
<accession>A0A518HFX3</accession>
<gene>
    <name evidence="3" type="primary">pimA</name>
    <name evidence="3" type="ORF">ElP_76910</name>
</gene>
<dbReference type="KEGG" id="tpla:ElP_76910"/>
<dbReference type="SUPFAM" id="SSF53756">
    <property type="entry name" value="UDP-Glycosyltransferase/glycogen phosphorylase"/>
    <property type="match status" value="1"/>
</dbReference>
<dbReference type="EMBL" id="CP036431">
    <property type="protein sequence ID" value="QDV39718.1"/>
    <property type="molecule type" value="Genomic_DNA"/>
</dbReference>
<dbReference type="AlphaFoldDB" id="A0A518HFX3"/>
<evidence type="ECO:0000256" key="1">
    <source>
        <dbReference type="SAM" id="MobiDB-lite"/>
    </source>
</evidence>
<dbReference type="InterPro" id="IPR028098">
    <property type="entry name" value="Glyco_trans_4-like_N"/>
</dbReference>
<dbReference type="Pfam" id="PF13439">
    <property type="entry name" value="Glyco_transf_4"/>
    <property type="match status" value="1"/>
</dbReference>
<feature type="region of interest" description="Disordered" evidence="1">
    <location>
        <begin position="1"/>
        <end position="23"/>
    </location>
</feature>
<reference evidence="3 4" key="1">
    <citation type="submission" date="2019-02" db="EMBL/GenBank/DDBJ databases">
        <title>Deep-cultivation of Planctomycetes and their phenomic and genomic characterization uncovers novel biology.</title>
        <authorList>
            <person name="Wiegand S."/>
            <person name="Jogler M."/>
            <person name="Boedeker C."/>
            <person name="Pinto D."/>
            <person name="Vollmers J."/>
            <person name="Rivas-Marin E."/>
            <person name="Kohn T."/>
            <person name="Peeters S.H."/>
            <person name="Heuer A."/>
            <person name="Rast P."/>
            <person name="Oberbeckmann S."/>
            <person name="Bunk B."/>
            <person name="Jeske O."/>
            <person name="Meyerdierks A."/>
            <person name="Storesund J.E."/>
            <person name="Kallscheuer N."/>
            <person name="Luecker S."/>
            <person name="Lage O.M."/>
            <person name="Pohl T."/>
            <person name="Merkel B.J."/>
            <person name="Hornburger P."/>
            <person name="Mueller R.-W."/>
            <person name="Bruemmer F."/>
            <person name="Labrenz M."/>
            <person name="Spormann A.M."/>
            <person name="Op den Camp H."/>
            <person name="Overmann J."/>
            <person name="Amann R."/>
            <person name="Jetten M.S.M."/>
            <person name="Mascher T."/>
            <person name="Medema M.H."/>
            <person name="Devos D.P."/>
            <person name="Kaster A.-K."/>
            <person name="Ovreas L."/>
            <person name="Rohde M."/>
            <person name="Galperin M.Y."/>
            <person name="Jogler C."/>
        </authorList>
    </citation>
    <scope>NUCLEOTIDE SEQUENCE [LARGE SCALE GENOMIC DNA]</scope>
    <source>
        <strain evidence="3 4">ElP</strain>
        <plasmid evidence="4">pelp_5</plasmid>
    </source>
</reference>
<dbReference type="PANTHER" id="PTHR12526:SF600">
    <property type="entry name" value="GLYCOSYL TRANSFERASE GROUP 1"/>
    <property type="match status" value="1"/>
</dbReference>